<dbReference type="Gene3D" id="3.10.310.10">
    <property type="entry name" value="Diaminopimelate Epimerase, Chain A, domain 1"/>
    <property type="match status" value="2"/>
</dbReference>
<dbReference type="PANTHER" id="PTHR13774:SF32">
    <property type="entry name" value="ANTISENSE-ENHANCING SEQUENCE 1"/>
    <property type="match status" value="1"/>
</dbReference>
<gene>
    <name evidence="3" type="ORF">FHP24_00260</name>
</gene>
<feature type="active site" evidence="2">
    <location>
        <position position="46"/>
    </location>
</feature>
<evidence type="ECO:0000256" key="2">
    <source>
        <dbReference type="PIRSR" id="PIRSR016184-1"/>
    </source>
</evidence>
<evidence type="ECO:0000256" key="1">
    <source>
        <dbReference type="ARBA" id="ARBA00008270"/>
    </source>
</evidence>
<dbReference type="PIRSF" id="PIRSF016184">
    <property type="entry name" value="PhzC_PhzF"/>
    <property type="match status" value="1"/>
</dbReference>
<dbReference type="PANTHER" id="PTHR13774">
    <property type="entry name" value="PHENAZINE BIOSYNTHESIS PROTEIN"/>
    <property type="match status" value="1"/>
</dbReference>
<dbReference type="NCBIfam" id="TIGR00654">
    <property type="entry name" value="PhzF_family"/>
    <property type="match status" value="1"/>
</dbReference>
<dbReference type="InterPro" id="IPR003719">
    <property type="entry name" value="Phenazine_PhzF-like"/>
</dbReference>
<dbReference type="OrthoDB" id="9788221at2"/>
<comment type="caution">
    <text evidence="3">The sequence shown here is derived from an EMBL/GenBank/DDBJ whole genome shotgun (WGS) entry which is preliminary data.</text>
</comment>
<keyword evidence="4" id="KW-1185">Reference proteome</keyword>
<proteinExistence type="inferred from homology"/>
<dbReference type="AlphaFoldDB" id="A0A5C4XP91"/>
<evidence type="ECO:0000313" key="4">
    <source>
        <dbReference type="Proteomes" id="UP000311605"/>
    </source>
</evidence>
<comment type="similarity">
    <text evidence="1">Belongs to the PhzF family.</text>
</comment>
<name>A0A5C4XP91_9HYPH</name>
<evidence type="ECO:0000313" key="3">
    <source>
        <dbReference type="EMBL" id="TNM64781.1"/>
    </source>
</evidence>
<reference evidence="3 4" key="1">
    <citation type="submission" date="2019-06" db="EMBL/GenBank/DDBJ databases">
        <title>The draft genome of Rhizobium smilacinae PTYR-5.</title>
        <authorList>
            <person name="Liu L."/>
            <person name="Li L."/>
            <person name="Zhang X."/>
        </authorList>
    </citation>
    <scope>NUCLEOTIDE SEQUENCE [LARGE SCALE GENOMIC DNA]</scope>
    <source>
        <strain evidence="3 4">PTYR-5</strain>
    </source>
</reference>
<dbReference type="Proteomes" id="UP000311605">
    <property type="component" value="Unassembled WGS sequence"/>
</dbReference>
<protein>
    <submittedName>
        <fullName evidence="3">PhzF family phenazine biosynthesis protein</fullName>
    </submittedName>
</protein>
<accession>A0A5C4XP91</accession>
<dbReference type="GO" id="GO:0005737">
    <property type="term" value="C:cytoplasm"/>
    <property type="evidence" value="ECO:0007669"/>
    <property type="project" value="TreeGrafter"/>
</dbReference>
<sequence length="305" mass="33415">MARRYAIYDVFTDRRLSGNPLAVIFDTEGLSDEGMQAIAREMNLSETVFIWPAESNGHSAKIRIFTPGKELPFAGHPTVGAAIALAERDHQPGVTELDVMSVLEEQVGPVRCAIKMRRGEATFAEFELPKRPIRIDIPLDREGIADSITVKTTDMAFENHTLSIWTAGVPFLLVPLRNLSTVQNLEFESTLWERVAPFVDGALASAYVYCRGGVHHQAKFHARMFSPDMRIWEDPATGAAVAALAGAIQQFDALPDGHHPIVVEQGLEIGRTSFIHLHIDSKGGEIAKARIGGQAVKVAEGILEI</sequence>
<organism evidence="3 4">
    <name type="scientific">Aliirhizobium smilacinae</name>
    <dbReference type="NCBI Taxonomy" id="1395944"/>
    <lineage>
        <taxon>Bacteria</taxon>
        <taxon>Pseudomonadati</taxon>
        <taxon>Pseudomonadota</taxon>
        <taxon>Alphaproteobacteria</taxon>
        <taxon>Hyphomicrobiales</taxon>
        <taxon>Rhizobiaceae</taxon>
        <taxon>Aliirhizobium</taxon>
    </lineage>
</organism>
<dbReference type="EMBL" id="VDMN01000001">
    <property type="protein sequence ID" value="TNM64781.1"/>
    <property type="molecule type" value="Genomic_DNA"/>
</dbReference>
<dbReference type="SUPFAM" id="SSF54506">
    <property type="entry name" value="Diaminopimelate epimerase-like"/>
    <property type="match status" value="1"/>
</dbReference>
<dbReference type="GO" id="GO:0016853">
    <property type="term" value="F:isomerase activity"/>
    <property type="evidence" value="ECO:0007669"/>
    <property type="project" value="TreeGrafter"/>
</dbReference>
<dbReference type="RefSeq" id="WP_139671232.1">
    <property type="nucleotide sequence ID" value="NZ_VDMN01000001.1"/>
</dbReference>
<dbReference type="Pfam" id="PF02567">
    <property type="entry name" value="PhzC-PhzF"/>
    <property type="match status" value="1"/>
</dbReference>